<protein>
    <submittedName>
        <fullName evidence="2">Uncharacterized protein</fullName>
    </submittedName>
</protein>
<evidence type="ECO:0000313" key="2">
    <source>
        <dbReference type="EMBL" id="RKH43773.1"/>
    </source>
</evidence>
<dbReference type="AlphaFoldDB" id="A0A3A8NII7"/>
<gene>
    <name evidence="2" type="ORF">D7X12_12270</name>
</gene>
<feature type="compositionally biased region" description="Basic and acidic residues" evidence="1">
    <location>
        <begin position="47"/>
        <end position="67"/>
    </location>
</feature>
<feature type="compositionally biased region" description="Basic and acidic residues" evidence="1">
    <location>
        <begin position="119"/>
        <end position="129"/>
    </location>
</feature>
<accession>A0A3A8NII7</accession>
<reference evidence="3" key="1">
    <citation type="submission" date="2018-09" db="EMBL/GenBank/DDBJ databases">
        <authorList>
            <person name="Livingstone P.G."/>
            <person name="Whitworth D.E."/>
        </authorList>
    </citation>
    <scope>NUCLEOTIDE SEQUENCE [LARGE SCALE GENOMIC DNA]</scope>
    <source>
        <strain evidence="3">CA040B</strain>
    </source>
</reference>
<sequence length="129" mass="14160">MADNNKRSAPPQPAEDFYGRPGKDPSPRDEAADRSAHQGRDDDDDDQPPRPERTEADEKGIRPREASDGDDPDLAPREASGIHPYDPCARHAEAALDDIPDGDGPRSDAGTNPLPRAYFDGHPDRKMEH</sequence>
<dbReference type="RefSeq" id="WP_120625460.1">
    <property type="nucleotide sequence ID" value="NZ_RAWG01000061.1"/>
</dbReference>
<name>A0A3A8NII7_9BACT</name>
<dbReference type="Proteomes" id="UP000273405">
    <property type="component" value="Unassembled WGS sequence"/>
</dbReference>
<comment type="caution">
    <text evidence="2">The sequence shown here is derived from an EMBL/GenBank/DDBJ whole genome shotgun (WGS) entry which is preliminary data.</text>
</comment>
<feature type="region of interest" description="Disordered" evidence="1">
    <location>
        <begin position="1"/>
        <end position="129"/>
    </location>
</feature>
<proteinExistence type="predicted"/>
<evidence type="ECO:0000256" key="1">
    <source>
        <dbReference type="SAM" id="MobiDB-lite"/>
    </source>
</evidence>
<evidence type="ECO:0000313" key="3">
    <source>
        <dbReference type="Proteomes" id="UP000273405"/>
    </source>
</evidence>
<dbReference type="EMBL" id="RAWG01000061">
    <property type="protein sequence ID" value="RKH43773.1"/>
    <property type="molecule type" value="Genomic_DNA"/>
</dbReference>
<keyword evidence="3" id="KW-1185">Reference proteome</keyword>
<feature type="compositionally biased region" description="Basic and acidic residues" evidence="1">
    <location>
        <begin position="17"/>
        <end position="40"/>
    </location>
</feature>
<dbReference type="OrthoDB" id="5525145at2"/>
<organism evidence="2 3">
    <name type="scientific">Corallococcus sicarius</name>
    <dbReference type="NCBI Taxonomy" id="2316726"/>
    <lineage>
        <taxon>Bacteria</taxon>
        <taxon>Pseudomonadati</taxon>
        <taxon>Myxococcota</taxon>
        <taxon>Myxococcia</taxon>
        <taxon>Myxococcales</taxon>
        <taxon>Cystobacterineae</taxon>
        <taxon>Myxococcaceae</taxon>
        <taxon>Corallococcus</taxon>
    </lineage>
</organism>